<feature type="binding site" evidence="9">
    <location>
        <begin position="138"/>
        <end position="140"/>
    </location>
    <ligand>
        <name>ATP</name>
        <dbReference type="ChEBI" id="CHEBI:30616"/>
        <note>ligand shared between dimeric partners</note>
    </ligand>
</feature>
<feature type="domain" description="PurM-like C-terminal" evidence="11">
    <location>
        <begin position="168"/>
        <end position="337"/>
    </location>
</feature>
<keyword evidence="2 9" id="KW-0808">Transferase</keyword>
<comment type="similarity">
    <text evidence="1 9">Belongs to the selenophosphate synthase 1 family. Class I subfamily.</text>
</comment>
<dbReference type="HAMAP" id="MF_00625">
    <property type="entry name" value="SelD"/>
    <property type="match status" value="1"/>
</dbReference>
<evidence type="ECO:0000256" key="4">
    <source>
        <dbReference type="ARBA" id="ARBA00022741"/>
    </source>
</evidence>
<dbReference type="InterPro" id="IPR016188">
    <property type="entry name" value="PurM-like_N"/>
</dbReference>
<dbReference type="PANTHER" id="PTHR10256">
    <property type="entry name" value="SELENIDE, WATER DIKINASE"/>
    <property type="match status" value="1"/>
</dbReference>
<feature type="binding site" evidence="9">
    <location>
        <position position="50"/>
    </location>
    <ligand>
        <name>Mg(2+)</name>
        <dbReference type="ChEBI" id="CHEBI:18420"/>
    </ligand>
</feature>
<dbReference type="RefSeq" id="WP_205457762.1">
    <property type="nucleotide sequence ID" value="NZ_JAFHKK010000001.1"/>
</dbReference>
<dbReference type="PIRSF" id="PIRSF036407">
    <property type="entry name" value="Selenphspht_syn"/>
    <property type="match status" value="1"/>
</dbReference>
<comment type="cofactor">
    <cofactor evidence="9">
        <name>Mg(2+)</name>
        <dbReference type="ChEBI" id="CHEBI:18420"/>
    </cofactor>
    <text evidence="9">Binds 1 Mg(2+) ion per monomer.</text>
</comment>
<comment type="function">
    <text evidence="9">Synthesizes selenophosphate from selenide and ATP.</text>
</comment>
<organism evidence="12 13">
    <name type="scientific">Sulfurospirillum tamanense</name>
    <dbReference type="NCBI Taxonomy" id="2813362"/>
    <lineage>
        <taxon>Bacteria</taxon>
        <taxon>Pseudomonadati</taxon>
        <taxon>Campylobacterota</taxon>
        <taxon>Epsilonproteobacteria</taxon>
        <taxon>Campylobacterales</taxon>
        <taxon>Sulfurospirillaceae</taxon>
        <taxon>Sulfurospirillum</taxon>
    </lineage>
</organism>
<evidence type="ECO:0000256" key="1">
    <source>
        <dbReference type="ARBA" id="ARBA00008026"/>
    </source>
</evidence>
<evidence type="ECO:0000313" key="12">
    <source>
        <dbReference type="EMBL" id="MBN2963330.1"/>
    </source>
</evidence>
<evidence type="ECO:0000259" key="11">
    <source>
        <dbReference type="Pfam" id="PF02769"/>
    </source>
</evidence>
<dbReference type="Pfam" id="PF02769">
    <property type="entry name" value="AIRS_C"/>
    <property type="match status" value="1"/>
</dbReference>
<evidence type="ECO:0000313" key="13">
    <source>
        <dbReference type="Proteomes" id="UP000703590"/>
    </source>
</evidence>
<protein>
    <recommendedName>
        <fullName evidence="9">Selenide, water dikinase</fullName>
        <ecNumber evidence="9">2.7.9.3</ecNumber>
    </recommendedName>
    <alternativeName>
        <fullName evidence="9">Selenium donor protein</fullName>
    </alternativeName>
    <alternativeName>
        <fullName evidence="9">Selenophosphate synthase</fullName>
    </alternativeName>
</protein>
<feature type="binding site" evidence="9">
    <location>
        <position position="90"/>
    </location>
    <ligand>
        <name>Mg(2+)</name>
        <dbReference type="ChEBI" id="CHEBI:18420"/>
    </ligand>
</feature>
<feature type="binding site" description="in other chain" evidence="9">
    <location>
        <position position="90"/>
    </location>
    <ligand>
        <name>ATP</name>
        <dbReference type="ChEBI" id="CHEBI:30616"/>
        <note>ligand shared between dimeric partners</note>
    </ligand>
</feature>
<reference evidence="12" key="1">
    <citation type="submission" date="2021-02" db="EMBL/GenBank/DDBJ databases">
        <title>Sulfurospirillum tamanensis sp. nov.</title>
        <authorList>
            <person name="Frolova A."/>
            <person name="Merkel A."/>
            <person name="Slobodkin A."/>
        </authorList>
    </citation>
    <scope>NUCLEOTIDE SEQUENCE</scope>
    <source>
        <strain evidence="12">T05b</strain>
    </source>
</reference>
<sequence length="343" mass="36313">MILNNQAKLTKYVKAAGCAAKLGPEDLTNTLSGLYAPHPNVLVGSEGSEDASVYALNETQALVQTVDFITPVVDDPFVYGQIAAANSLSDVFAMGAEVLSALNLVGFDGCHHPRALLREILEGGRDKVLECGGVVTGGHTIETPEMYYGLSVTGMVHPKRFWRNNTPRVGDVLLLTKPLGMGILSTAIKADLLSDAEACEAAQIMAQLNVHAMRALRPLAVSACTDVTGFGLLGHGLEMAADKVTLCIAQGAVPVLKSAKTYADMGIIPAGSYANKSHVERFLTCKDDVDITLFDAQTSGGLLVALPEKEVRQSIAVLQDLGYVHTCIIGEVLAREATPLRVV</sequence>
<evidence type="ECO:0000256" key="7">
    <source>
        <dbReference type="ARBA" id="ARBA00022842"/>
    </source>
</evidence>
<dbReference type="InterPro" id="IPR036921">
    <property type="entry name" value="PurM-like_N_sf"/>
</dbReference>
<dbReference type="SUPFAM" id="SSF55326">
    <property type="entry name" value="PurM N-terminal domain-like"/>
    <property type="match status" value="1"/>
</dbReference>
<dbReference type="Gene3D" id="3.30.1330.10">
    <property type="entry name" value="PurM-like, N-terminal domain"/>
    <property type="match status" value="1"/>
</dbReference>
<evidence type="ECO:0000256" key="2">
    <source>
        <dbReference type="ARBA" id="ARBA00022679"/>
    </source>
</evidence>
<name>A0ABS2WP97_9BACT</name>
<dbReference type="CDD" id="cd02195">
    <property type="entry name" value="SelD"/>
    <property type="match status" value="1"/>
</dbReference>
<evidence type="ECO:0000259" key="10">
    <source>
        <dbReference type="Pfam" id="PF00586"/>
    </source>
</evidence>
<reference evidence="12" key="2">
    <citation type="submission" date="2021-02" db="EMBL/GenBank/DDBJ databases">
        <authorList>
            <person name="Merkel A.Y."/>
        </authorList>
    </citation>
    <scope>NUCLEOTIDE SEQUENCE</scope>
    <source>
        <strain evidence="12">T05b</strain>
    </source>
</reference>
<keyword evidence="8 9" id="KW-0711">Selenium</keyword>
<dbReference type="Proteomes" id="UP000703590">
    <property type="component" value="Unassembled WGS sequence"/>
</dbReference>
<feature type="domain" description="PurM-like N-terminal" evidence="10">
    <location>
        <begin position="49"/>
        <end position="156"/>
    </location>
</feature>
<feature type="active site" evidence="9">
    <location>
        <position position="18"/>
    </location>
</feature>
<dbReference type="SUPFAM" id="SSF56042">
    <property type="entry name" value="PurM C-terminal domain-like"/>
    <property type="match status" value="1"/>
</dbReference>
<keyword evidence="7 9" id="KW-0460">Magnesium</keyword>
<dbReference type="GO" id="GO:0004756">
    <property type="term" value="F:selenide, water dikinase activity"/>
    <property type="evidence" value="ECO:0007669"/>
    <property type="project" value="UniProtKB-EC"/>
</dbReference>
<dbReference type="Gene3D" id="3.90.650.10">
    <property type="entry name" value="PurM-like C-terminal domain"/>
    <property type="match status" value="1"/>
</dbReference>
<dbReference type="EC" id="2.7.9.3" evidence="9"/>
<evidence type="ECO:0000256" key="6">
    <source>
        <dbReference type="ARBA" id="ARBA00022840"/>
    </source>
</evidence>
<feature type="binding site" description="in other chain" evidence="9">
    <location>
        <position position="67"/>
    </location>
    <ligand>
        <name>ATP</name>
        <dbReference type="ChEBI" id="CHEBI:30616"/>
        <note>ligand shared between dimeric partners</note>
    </ligand>
</feature>
<dbReference type="InterPro" id="IPR036676">
    <property type="entry name" value="PurM-like_C_sf"/>
</dbReference>
<dbReference type="InterPro" id="IPR010918">
    <property type="entry name" value="PurM-like_C_dom"/>
</dbReference>
<feature type="binding site" evidence="9">
    <location>
        <position position="226"/>
    </location>
    <ligand>
        <name>Mg(2+)</name>
        <dbReference type="ChEBI" id="CHEBI:18420"/>
    </ligand>
</feature>
<evidence type="ECO:0000256" key="9">
    <source>
        <dbReference type="HAMAP-Rule" id="MF_00625"/>
    </source>
</evidence>
<evidence type="ECO:0000256" key="3">
    <source>
        <dbReference type="ARBA" id="ARBA00022723"/>
    </source>
</evidence>
<keyword evidence="6 9" id="KW-0067">ATP-binding</keyword>
<comment type="caution">
    <text evidence="12">The sequence shown here is derived from an EMBL/GenBank/DDBJ whole genome shotgun (WGS) entry which is preliminary data.</text>
</comment>
<dbReference type="Pfam" id="PF00586">
    <property type="entry name" value="AIRS"/>
    <property type="match status" value="1"/>
</dbReference>
<feature type="binding site" description="in other chain" evidence="9">
    <location>
        <position position="21"/>
    </location>
    <ligand>
        <name>ATP</name>
        <dbReference type="ChEBI" id="CHEBI:30616"/>
        <note>ligand shared between dimeric partners</note>
    </ligand>
</feature>
<keyword evidence="3 9" id="KW-0479">Metal-binding</keyword>
<comment type="subunit">
    <text evidence="9">Homodimer.</text>
</comment>
<accession>A0ABS2WP97</accession>
<proteinExistence type="inferred from homology"/>
<gene>
    <name evidence="9 12" type="primary">selD</name>
    <name evidence="12" type="ORF">JWV37_00925</name>
</gene>
<dbReference type="InterPro" id="IPR023061">
    <property type="entry name" value="SelD_I"/>
</dbReference>
<evidence type="ECO:0000256" key="5">
    <source>
        <dbReference type="ARBA" id="ARBA00022777"/>
    </source>
</evidence>
<dbReference type="PANTHER" id="PTHR10256:SF0">
    <property type="entry name" value="INACTIVE SELENIDE, WATER DIKINASE-LIKE PROTEIN-RELATED"/>
    <property type="match status" value="1"/>
</dbReference>
<evidence type="ECO:0000256" key="8">
    <source>
        <dbReference type="ARBA" id="ARBA00023266"/>
    </source>
</evidence>
<keyword evidence="4 9" id="KW-0547">Nucleotide-binding</keyword>
<comment type="catalytic activity">
    <reaction evidence="9">
        <text>hydrogenselenide + ATP + H2O = selenophosphate + AMP + phosphate + 2 H(+)</text>
        <dbReference type="Rhea" id="RHEA:18737"/>
        <dbReference type="ChEBI" id="CHEBI:15377"/>
        <dbReference type="ChEBI" id="CHEBI:15378"/>
        <dbReference type="ChEBI" id="CHEBI:16144"/>
        <dbReference type="ChEBI" id="CHEBI:29317"/>
        <dbReference type="ChEBI" id="CHEBI:30616"/>
        <dbReference type="ChEBI" id="CHEBI:43474"/>
        <dbReference type="ChEBI" id="CHEBI:456215"/>
        <dbReference type="EC" id="2.7.9.3"/>
    </reaction>
</comment>
<keyword evidence="5 9" id="KW-0418">Kinase</keyword>
<feature type="binding site" description="in other chain" evidence="9">
    <location>
        <begin position="47"/>
        <end position="49"/>
    </location>
    <ligand>
        <name>ATP</name>
        <dbReference type="ChEBI" id="CHEBI:30616"/>
        <note>ligand shared between dimeric partners</note>
    </ligand>
</feature>
<dbReference type="InterPro" id="IPR004536">
    <property type="entry name" value="SPS/SelD"/>
</dbReference>
<feature type="site" description="Important for catalytic activity" evidence="9">
    <location>
        <position position="21"/>
    </location>
</feature>
<dbReference type="NCBIfam" id="TIGR00476">
    <property type="entry name" value="selD"/>
    <property type="match status" value="1"/>
</dbReference>
<keyword evidence="13" id="KW-1185">Reference proteome</keyword>
<dbReference type="EMBL" id="JAFHKK010000001">
    <property type="protein sequence ID" value="MBN2963330.1"/>
    <property type="molecule type" value="Genomic_DNA"/>
</dbReference>